<name>A0AAN7YV35_9PEZI</name>
<dbReference type="EMBL" id="JAWHQM010000003">
    <property type="protein sequence ID" value="KAK5625970.1"/>
    <property type="molecule type" value="Genomic_DNA"/>
</dbReference>
<sequence>MTGRRLSSSRQHCSACVLSRQEQARTDKDRHGQTWADMSGHGPLDTLQPFTATRLPRTLLFWGDYDNGQAASWFEEPRCANRGGNLLPRTAAIE</sequence>
<comment type="caution">
    <text evidence="2">The sequence shown here is derived from an EMBL/GenBank/DDBJ whole genome shotgun (WGS) entry which is preliminary data.</text>
</comment>
<evidence type="ECO:0000313" key="2">
    <source>
        <dbReference type="EMBL" id="KAK5625970.1"/>
    </source>
</evidence>
<keyword evidence="3" id="KW-1185">Reference proteome</keyword>
<dbReference type="AlphaFoldDB" id="A0AAN7YV35"/>
<evidence type="ECO:0000313" key="3">
    <source>
        <dbReference type="Proteomes" id="UP001305414"/>
    </source>
</evidence>
<accession>A0AAN7YV35</accession>
<feature type="compositionally biased region" description="Basic and acidic residues" evidence="1">
    <location>
        <begin position="22"/>
        <end position="32"/>
    </location>
</feature>
<evidence type="ECO:0000256" key="1">
    <source>
        <dbReference type="SAM" id="MobiDB-lite"/>
    </source>
</evidence>
<proteinExistence type="predicted"/>
<gene>
    <name evidence="2" type="ORF">RRF57_001686</name>
</gene>
<dbReference type="Proteomes" id="UP001305414">
    <property type="component" value="Unassembled WGS sequence"/>
</dbReference>
<protein>
    <submittedName>
        <fullName evidence="2">Uncharacterized protein</fullName>
    </submittedName>
</protein>
<feature type="region of interest" description="Disordered" evidence="1">
    <location>
        <begin position="18"/>
        <end position="46"/>
    </location>
</feature>
<organism evidence="2 3">
    <name type="scientific">Xylaria bambusicola</name>
    <dbReference type="NCBI Taxonomy" id="326684"/>
    <lineage>
        <taxon>Eukaryota</taxon>
        <taxon>Fungi</taxon>
        <taxon>Dikarya</taxon>
        <taxon>Ascomycota</taxon>
        <taxon>Pezizomycotina</taxon>
        <taxon>Sordariomycetes</taxon>
        <taxon>Xylariomycetidae</taxon>
        <taxon>Xylariales</taxon>
        <taxon>Xylariaceae</taxon>
        <taxon>Xylaria</taxon>
    </lineage>
</organism>
<reference evidence="2 3" key="1">
    <citation type="submission" date="2023-10" db="EMBL/GenBank/DDBJ databases">
        <title>Draft genome sequence of Xylaria bambusicola isolate GMP-LS, the root and basal stem rot pathogen of sugarcane in Indonesia.</title>
        <authorList>
            <person name="Selvaraj P."/>
            <person name="Muralishankar V."/>
            <person name="Muruganantham S."/>
            <person name="Sp S."/>
            <person name="Haryani S."/>
            <person name="Lau K.J.X."/>
            <person name="Naqvi N.I."/>
        </authorList>
    </citation>
    <scope>NUCLEOTIDE SEQUENCE [LARGE SCALE GENOMIC DNA]</scope>
    <source>
        <strain evidence="2">GMP-LS</strain>
    </source>
</reference>